<evidence type="ECO:0000259" key="1">
    <source>
        <dbReference type="Pfam" id="PF04480"/>
    </source>
</evidence>
<feature type="domain" description="AbiEi antitoxin N-terminal" evidence="2">
    <location>
        <begin position="16"/>
        <end position="56"/>
    </location>
</feature>
<dbReference type="Gene3D" id="3.40.960.10">
    <property type="entry name" value="VSR Endonuclease"/>
    <property type="match status" value="1"/>
</dbReference>
<dbReference type="InterPro" id="IPR025159">
    <property type="entry name" value="AbiEi_N"/>
</dbReference>
<feature type="domain" description="DUF559" evidence="1">
    <location>
        <begin position="223"/>
        <end position="288"/>
    </location>
</feature>
<gene>
    <name evidence="3" type="ORF">AVDCRST_MAG53-2672</name>
</gene>
<protein>
    <submittedName>
        <fullName evidence="3">Uncharacterized protein</fullName>
    </submittedName>
</protein>
<evidence type="ECO:0000259" key="2">
    <source>
        <dbReference type="Pfam" id="PF13338"/>
    </source>
</evidence>
<evidence type="ECO:0000313" key="3">
    <source>
        <dbReference type="EMBL" id="CAA9511767.1"/>
    </source>
</evidence>
<name>A0A6J4T2A6_9ACTN</name>
<dbReference type="EMBL" id="CADCVR010000084">
    <property type="protein sequence ID" value="CAA9511767.1"/>
    <property type="molecule type" value="Genomic_DNA"/>
</dbReference>
<accession>A0A6J4T2A6</accession>
<organism evidence="3">
    <name type="scientific">uncultured Solirubrobacteraceae bacterium</name>
    <dbReference type="NCBI Taxonomy" id="1162706"/>
    <lineage>
        <taxon>Bacteria</taxon>
        <taxon>Bacillati</taxon>
        <taxon>Actinomycetota</taxon>
        <taxon>Thermoleophilia</taxon>
        <taxon>Solirubrobacterales</taxon>
        <taxon>Solirubrobacteraceae</taxon>
        <taxon>environmental samples</taxon>
    </lineage>
</organism>
<proteinExistence type="predicted"/>
<dbReference type="InterPro" id="IPR007569">
    <property type="entry name" value="DUF559"/>
</dbReference>
<dbReference type="Pfam" id="PF04480">
    <property type="entry name" value="DUF559"/>
    <property type="match status" value="1"/>
</dbReference>
<dbReference type="Pfam" id="PF13338">
    <property type="entry name" value="AbiEi_4"/>
    <property type="match status" value="1"/>
</dbReference>
<dbReference type="AlphaFoldDB" id="A0A6J4T2A6"/>
<reference evidence="3" key="1">
    <citation type="submission" date="2020-02" db="EMBL/GenBank/DDBJ databases">
        <authorList>
            <person name="Meier V. D."/>
        </authorList>
    </citation>
    <scope>NUCLEOTIDE SEQUENCE</scope>
    <source>
        <strain evidence="3">AVDCRST_MAG53</strain>
    </source>
</reference>
<sequence length="301" mass="33970">MGAIERTPRDVELLGLANRQHGVLRAAQLAEHGLTRRMIAQRTRSGRLTRLHHGVFTWGHSALTREGRWLAALWACGAGAVLSHTTAAACHRIGGEHGTDVHVSTTRRSVHSRDGIVVHRVSSLHRADVQRTRGLWVTRIPRTVVDLADATGWAEVRGAVDALRWFSPAELRAAQRRAPGRAGRGLVVRLLEADEAHTKSELERRFLRFVRRHSLPRPTGLNVQVAGFKADCCYAAERLVVELDGRAYHQRRRQMEADRLRDEGYQLAGHRIQRFLWDDFHAAQEARTAERLVKMLGRRVP</sequence>